<evidence type="ECO:0000313" key="1">
    <source>
        <dbReference type="EMBL" id="RXN31204.1"/>
    </source>
</evidence>
<dbReference type="EMBL" id="QBIY01011493">
    <property type="protein sequence ID" value="RXN31204.1"/>
    <property type="molecule type" value="Genomic_DNA"/>
</dbReference>
<reference evidence="1 2" key="1">
    <citation type="submission" date="2018-03" db="EMBL/GenBank/DDBJ databases">
        <title>Draft genome sequence of Rohu Carp (Labeo rohita).</title>
        <authorList>
            <person name="Das P."/>
            <person name="Kushwaha B."/>
            <person name="Joshi C.G."/>
            <person name="Kumar D."/>
            <person name="Nagpure N.S."/>
            <person name="Sahoo L."/>
            <person name="Das S.P."/>
            <person name="Bit A."/>
            <person name="Patnaik S."/>
            <person name="Meher P.K."/>
            <person name="Jayasankar P."/>
            <person name="Koringa P.G."/>
            <person name="Patel N.V."/>
            <person name="Hinsu A.T."/>
            <person name="Kumar R."/>
            <person name="Pandey M."/>
            <person name="Agarwal S."/>
            <person name="Srivastava S."/>
            <person name="Singh M."/>
            <person name="Iquebal M.A."/>
            <person name="Jaiswal S."/>
            <person name="Angadi U.B."/>
            <person name="Kumar N."/>
            <person name="Raza M."/>
            <person name="Shah T.M."/>
            <person name="Rai A."/>
            <person name="Jena J.K."/>
        </authorList>
    </citation>
    <scope>NUCLEOTIDE SEQUENCE [LARGE SCALE GENOMIC DNA]</scope>
    <source>
        <strain evidence="1">DASCIFA01</strain>
        <tissue evidence="1">Testis</tissue>
    </source>
</reference>
<dbReference type="SUPFAM" id="SSF56672">
    <property type="entry name" value="DNA/RNA polymerases"/>
    <property type="match status" value="1"/>
</dbReference>
<name>A0A498NHH8_LABRO</name>
<gene>
    <name evidence="1" type="ORF">ROHU_017150</name>
</gene>
<accession>A0A498NHH8</accession>
<comment type="caution">
    <text evidence="1">The sequence shown here is derived from an EMBL/GenBank/DDBJ whole genome shotgun (WGS) entry which is preliminary data.</text>
</comment>
<evidence type="ECO:0000313" key="2">
    <source>
        <dbReference type="Proteomes" id="UP000290572"/>
    </source>
</evidence>
<proteinExistence type="predicted"/>
<keyword evidence="2" id="KW-1185">Reference proteome</keyword>
<dbReference type="Proteomes" id="UP000290572">
    <property type="component" value="Unassembled WGS sequence"/>
</dbReference>
<sequence length="102" mass="11439">MGPQQRDYCGRVEPASDQPVAAARTIAMVKFLGHVVDKAGVHPDPEKTAAVREWPIPTTVRESQSRPQRSNTLMPVEMLLFLVPWELTGGERHSKGMKIFSW</sequence>
<protein>
    <submittedName>
        <fullName evidence="1">Retrovirus-related Pol poly from transposon</fullName>
    </submittedName>
</protein>
<dbReference type="AlphaFoldDB" id="A0A498NHH8"/>
<organism evidence="1 2">
    <name type="scientific">Labeo rohita</name>
    <name type="common">Indian major carp</name>
    <name type="synonym">Cyprinus rohita</name>
    <dbReference type="NCBI Taxonomy" id="84645"/>
    <lineage>
        <taxon>Eukaryota</taxon>
        <taxon>Metazoa</taxon>
        <taxon>Chordata</taxon>
        <taxon>Craniata</taxon>
        <taxon>Vertebrata</taxon>
        <taxon>Euteleostomi</taxon>
        <taxon>Actinopterygii</taxon>
        <taxon>Neopterygii</taxon>
        <taxon>Teleostei</taxon>
        <taxon>Ostariophysi</taxon>
        <taxon>Cypriniformes</taxon>
        <taxon>Cyprinidae</taxon>
        <taxon>Labeoninae</taxon>
        <taxon>Labeonini</taxon>
        <taxon>Labeo</taxon>
    </lineage>
</organism>
<dbReference type="InterPro" id="IPR043502">
    <property type="entry name" value="DNA/RNA_pol_sf"/>
</dbReference>